<proteinExistence type="predicted"/>
<dbReference type="Gene3D" id="3.40.710.10">
    <property type="entry name" value="DD-peptidase/beta-lactamase superfamily"/>
    <property type="match status" value="1"/>
</dbReference>
<name>A0A484RQX2_9ZZZZ</name>
<dbReference type="AlphaFoldDB" id="A0A484RQX2"/>
<feature type="domain" description="Beta-lactamase-related" evidence="1">
    <location>
        <begin position="78"/>
        <end position="344"/>
    </location>
</feature>
<evidence type="ECO:0000313" key="2">
    <source>
        <dbReference type="EMBL" id="VFR35094.1"/>
    </source>
</evidence>
<dbReference type="PANTHER" id="PTHR43283">
    <property type="entry name" value="BETA-LACTAMASE-RELATED"/>
    <property type="match status" value="1"/>
</dbReference>
<gene>
    <name evidence="2" type="ORF">BER1_2036</name>
    <name evidence="3" type="ORF">BER2_1998</name>
</gene>
<sequence length="378" mass="40499">MTRLNKNTVTERPAMPVPALLRPCRARAPLMRMALALVATATLLASGASSARAADAVSATPLDTVLAQACTLAPLETVIVAREGQVLAERGCRKHRTTEPTNIKSASKLVMSALVGIAIDKGVLTGTEQRVAPLLASALPPDPDPRLQALTIGHLLSMQAGLGSTSGANYGAWVASRNWVRAALARPFEDEPGGRMIYSTGSTHLLSAILTRQSGRSSLQLARDWLGPLEGFEITSWTRDPQGIPLGGNEMAMSPRSLLAFGELYRRGGVNASGERLLSQAWIDASWQPRTQSPWTGDGHGYAWFLTRIAGEDVRYGWGYGGQMLYVVPRLGMSVVMTSDARSASARNGHRGDLHRLLGQIIASVDDAPPTRSTHRRP</sequence>
<dbReference type="EMBL" id="CAADIH010000042">
    <property type="protein sequence ID" value="VFR52235.1"/>
    <property type="molecule type" value="Genomic_DNA"/>
</dbReference>
<evidence type="ECO:0000259" key="1">
    <source>
        <dbReference type="Pfam" id="PF00144"/>
    </source>
</evidence>
<dbReference type="InterPro" id="IPR050789">
    <property type="entry name" value="Diverse_Enzym_Activities"/>
</dbReference>
<reference evidence="3" key="1">
    <citation type="submission" date="2019-03" db="EMBL/GenBank/DDBJ databases">
        <authorList>
            <person name="Danneels B."/>
        </authorList>
    </citation>
    <scope>NUCLEOTIDE SEQUENCE</scope>
</reference>
<dbReference type="InterPro" id="IPR001466">
    <property type="entry name" value="Beta-lactam-related"/>
</dbReference>
<dbReference type="InterPro" id="IPR012338">
    <property type="entry name" value="Beta-lactam/transpept-like"/>
</dbReference>
<evidence type="ECO:0000313" key="3">
    <source>
        <dbReference type="EMBL" id="VFR52235.1"/>
    </source>
</evidence>
<protein>
    <submittedName>
        <fullName evidence="3">Beta-lactamase class C and other penicillin binding proteins</fullName>
    </submittedName>
</protein>
<dbReference type="Pfam" id="PF00144">
    <property type="entry name" value="Beta-lactamase"/>
    <property type="match status" value="1"/>
</dbReference>
<dbReference type="EMBL" id="CAADIE010000003">
    <property type="protein sequence ID" value="VFR35094.1"/>
    <property type="molecule type" value="Genomic_DNA"/>
</dbReference>
<accession>A0A484RQX2</accession>
<dbReference type="SUPFAM" id="SSF56601">
    <property type="entry name" value="beta-lactamase/transpeptidase-like"/>
    <property type="match status" value="1"/>
</dbReference>
<dbReference type="PANTHER" id="PTHR43283:SF7">
    <property type="entry name" value="BETA-LACTAMASE-RELATED DOMAIN-CONTAINING PROTEIN"/>
    <property type="match status" value="1"/>
</dbReference>
<organism evidence="3">
    <name type="scientific">plant metagenome</name>
    <dbReference type="NCBI Taxonomy" id="1297885"/>
    <lineage>
        <taxon>unclassified sequences</taxon>
        <taxon>metagenomes</taxon>
        <taxon>organismal metagenomes</taxon>
    </lineage>
</organism>